<name>G5B4F9_HETGA</name>
<dbReference type="PANTHER" id="PTHR21399">
    <property type="entry name" value="CHLORIDE CONDUCTANCE REGULATORY PROTEIN ICLN"/>
    <property type="match status" value="1"/>
</dbReference>
<evidence type="ECO:0000313" key="7">
    <source>
        <dbReference type="Proteomes" id="UP000006813"/>
    </source>
</evidence>
<dbReference type="InterPro" id="IPR039924">
    <property type="entry name" value="ICln/Lot5/Saf5"/>
</dbReference>
<evidence type="ECO:0000256" key="1">
    <source>
        <dbReference type="ARBA" id="ARBA00004123"/>
    </source>
</evidence>
<accession>G5B4F9</accession>
<evidence type="ECO:0000256" key="5">
    <source>
        <dbReference type="SAM" id="MobiDB-lite"/>
    </source>
</evidence>
<dbReference type="STRING" id="10181.G5B4F9"/>
<dbReference type="GO" id="GO:0005829">
    <property type="term" value="C:cytosol"/>
    <property type="evidence" value="ECO:0007669"/>
    <property type="project" value="TreeGrafter"/>
</dbReference>
<dbReference type="InParanoid" id="G5B4F9"/>
<protein>
    <submittedName>
        <fullName evidence="6">Methylosome subunit pICln</fullName>
    </submittedName>
</protein>
<dbReference type="PANTHER" id="PTHR21399:SF0">
    <property type="entry name" value="METHYLOSOME SUBUNIT PICLN"/>
    <property type="match status" value="1"/>
</dbReference>
<dbReference type="Pfam" id="PF03517">
    <property type="entry name" value="Voldacs"/>
    <property type="match status" value="1"/>
</dbReference>
<dbReference type="Proteomes" id="UP000006813">
    <property type="component" value="Unassembled WGS sequence"/>
</dbReference>
<comment type="subcellular location">
    <subcellularLocation>
        <location evidence="2">Cytoplasm</location>
    </subcellularLocation>
    <subcellularLocation>
        <location evidence="1">Nucleus</location>
    </subcellularLocation>
</comment>
<dbReference type="AlphaFoldDB" id="G5B4F9"/>
<proteinExistence type="predicted"/>
<dbReference type="GO" id="GO:0034715">
    <property type="term" value="C:pICln-Sm protein complex"/>
    <property type="evidence" value="ECO:0007669"/>
    <property type="project" value="TreeGrafter"/>
</dbReference>
<evidence type="ECO:0000256" key="4">
    <source>
        <dbReference type="ARBA" id="ARBA00023242"/>
    </source>
</evidence>
<evidence type="ECO:0000256" key="2">
    <source>
        <dbReference type="ARBA" id="ARBA00004496"/>
    </source>
</evidence>
<feature type="region of interest" description="Disordered" evidence="5">
    <location>
        <begin position="67"/>
        <end position="98"/>
    </location>
</feature>
<organism evidence="6 7">
    <name type="scientific">Heterocephalus glaber</name>
    <name type="common">Naked mole rat</name>
    <dbReference type="NCBI Taxonomy" id="10181"/>
    <lineage>
        <taxon>Eukaryota</taxon>
        <taxon>Metazoa</taxon>
        <taxon>Chordata</taxon>
        <taxon>Craniata</taxon>
        <taxon>Vertebrata</taxon>
        <taxon>Euteleostomi</taxon>
        <taxon>Mammalia</taxon>
        <taxon>Eutheria</taxon>
        <taxon>Euarchontoglires</taxon>
        <taxon>Glires</taxon>
        <taxon>Rodentia</taxon>
        <taxon>Hystricomorpha</taxon>
        <taxon>Bathyergidae</taxon>
        <taxon>Heterocephalus</taxon>
    </lineage>
</organism>
<dbReference type="Gene3D" id="2.30.29.30">
    <property type="entry name" value="Pleckstrin-homology domain (PH domain)/Phosphotyrosine-binding domain (PTB)"/>
    <property type="match status" value="1"/>
</dbReference>
<keyword evidence="4" id="KW-0539">Nucleus</keyword>
<evidence type="ECO:0000313" key="6">
    <source>
        <dbReference type="EMBL" id="EHB04170.1"/>
    </source>
</evidence>
<sequence>MSRDLHAYSQEHLYIMVNAKFGEETKSLVHEEDSDDAAELTTEFRFVASGKSALAEMSTAMCGCQALHPDPEDEDSDDYGGEEHYVEAHGHGPGTAPHFISVMKGYPV</sequence>
<dbReference type="InterPro" id="IPR011993">
    <property type="entry name" value="PH-like_dom_sf"/>
</dbReference>
<dbReference type="GO" id="GO:0005681">
    <property type="term" value="C:spliceosomal complex"/>
    <property type="evidence" value="ECO:0007669"/>
    <property type="project" value="TreeGrafter"/>
</dbReference>
<gene>
    <name evidence="6" type="ORF">GW7_20542</name>
</gene>
<keyword evidence="3" id="KW-0963">Cytoplasm</keyword>
<feature type="compositionally biased region" description="Acidic residues" evidence="5">
    <location>
        <begin position="71"/>
        <end position="80"/>
    </location>
</feature>
<evidence type="ECO:0000256" key="3">
    <source>
        <dbReference type="ARBA" id="ARBA00022490"/>
    </source>
</evidence>
<dbReference type="EMBL" id="JH168449">
    <property type="protein sequence ID" value="EHB04170.1"/>
    <property type="molecule type" value="Genomic_DNA"/>
</dbReference>
<reference evidence="6 7" key="1">
    <citation type="journal article" date="2011" name="Nature">
        <title>Genome sequencing reveals insights into physiology and longevity of the naked mole rat.</title>
        <authorList>
            <person name="Kim E.B."/>
            <person name="Fang X."/>
            <person name="Fushan A.A."/>
            <person name="Huang Z."/>
            <person name="Lobanov A.V."/>
            <person name="Han L."/>
            <person name="Marino S.M."/>
            <person name="Sun X."/>
            <person name="Turanov A.A."/>
            <person name="Yang P."/>
            <person name="Yim S.H."/>
            <person name="Zhao X."/>
            <person name="Kasaikina M.V."/>
            <person name="Stoletzki N."/>
            <person name="Peng C."/>
            <person name="Polak P."/>
            <person name="Xiong Z."/>
            <person name="Kiezun A."/>
            <person name="Zhu Y."/>
            <person name="Chen Y."/>
            <person name="Kryukov G.V."/>
            <person name="Zhang Q."/>
            <person name="Peshkin L."/>
            <person name="Yang L."/>
            <person name="Bronson R.T."/>
            <person name="Buffenstein R."/>
            <person name="Wang B."/>
            <person name="Han C."/>
            <person name="Li Q."/>
            <person name="Chen L."/>
            <person name="Zhao W."/>
            <person name="Sunyaev S.R."/>
            <person name="Park T.J."/>
            <person name="Zhang G."/>
            <person name="Wang J."/>
            <person name="Gladyshev V.N."/>
        </authorList>
    </citation>
    <scope>NUCLEOTIDE SEQUENCE [LARGE SCALE GENOMIC DNA]</scope>
</reference>
<dbReference type="GO" id="GO:0000387">
    <property type="term" value="P:spliceosomal snRNP assembly"/>
    <property type="evidence" value="ECO:0007669"/>
    <property type="project" value="TreeGrafter"/>
</dbReference>
<feature type="compositionally biased region" description="Basic and acidic residues" evidence="5">
    <location>
        <begin position="81"/>
        <end position="90"/>
    </location>
</feature>
<dbReference type="GO" id="GO:0045292">
    <property type="term" value="P:mRNA cis splicing, via spliceosome"/>
    <property type="evidence" value="ECO:0007669"/>
    <property type="project" value="TreeGrafter"/>
</dbReference>